<evidence type="ECO:0000313" key="2">
    <source>
        <dbReference type="Proteomes" id="UP000280073"/>
    </source>
</evidence>
<protein>
    <submittedName>
        <fullName evidence="1">DUF3108 domain-containing protein</fullName>
    </submittedName>
</protein>
<dbReference type="EMBL" id="RFDI01001530">
    <property type="protein sequence ID" value="RSR40797.1"/>
    <property type="molecule type" value="Genomic_DNA"/>
</dbReference>
<dbReference type="Proteomes" id="UP000280073">
    <property type="component" value="Unassembled WGS sequence"/>
</dbReference>
<dbReference type="AlphaFoldDB" id="A0A3R9TM67"/>
<feature type="non-terminal residue" evidence="1">
    <location>
        <position position="1"/>
    </location>
</feature>
<proteinExistence type="predicted"/>
<evidence type="ECO:0000313" key="1">
    <source>
        <dbReference type="EMBL" id="RSR40797.1"/>
    </source>
</evidence>
<sequence>GNEKIKTSYGTFDTVKVVLQHKKPERSTIFWLAPKLDYLPVKVSHIDGKTSYGLLLTSYTGKTN</sequence>
<organism evidence="1 2">
    <name type="scientific">Acinetobacter baumannii</name>
    <dbReference type="NCBI Taxonomy" id="470"/>
    <lineage>
        <taxon>Bacteria</taxon>
        <taxon>Pseudomonadati</taxon>
        <taxon>Pseudomonadota</taxon>
        <taxon>Gammaproteobacteria</taxon>
        <taxon>Moraxellales</taxon>
        <taxon>Moraxellaceae</taxon>
        <taxon>Acinetobacter</taxon>
        <taxon>Acinetobacter calcoaceticus/baumannii complex</taxon>
    </lineage>
</organism>
<reference evidence="1 2" key="1">
    <citation type="submission" date="2018-10" db="EMBL/GenBank/DDBJ databases">
        <title>GWAS and RNA-Seq identify cryptic mechanisms of antimicrobial resistance in Acinetobacter baumannii.</title>
        <authorList>
            <person name="Sahl J.W."/>
        </authorList>
    </citation>
    <scope>NUCLEOTIDE SEQUENCE [LARGE SCALE GENOMIC DNA]</scope>
    <source>
        <strain evidence="1 2">TG28175</strain>
    </source>
</reference>
<comment type="caution">
    <text evidence="1">The sequence shown here is derived from an EMBL/GenBank/DDBJ whole genome shotgun (WGS) entry which is preliminary data.</text>
</comment>
<name>A0A3R9TM67_ACIBA</name>
<gene>
    <name evidence="1" type="ORF">EA686_21810</name>
</gene>
<accession>A0A3R9TM67</accession>